<sequence>MDLSHWIWLATAAYAIHVLEEFSLDWRNWARAVIGLPVEWSDFYIVNALVIVLGVVAANLADVWVGVALAFPGLMLVNAIFFHILPMIRTRGRFSPGTITAVILFLPIGVTCYRVAVGSGRLDLWSLIGSVLLAAALMATPIVLLNIKGWPYFRQDRL</sequence>
<keyword evidence="1" id="KW-1133">Transmembrane helix</keyword>
<accession>A0A8J6TZU3</accession>
<protein>
    <submittedName>
        <fullName evidence="2">HXXEE domain-containing protein</fullName>
    </submittedName>
</protein>
<keyword evidence="1" id="KW-0812">Transmembrane</keyword>
<comment type="caution">
    <text evidence="2">The sequence shown here is derived from an EMBL/GenBank/DDBJ whole genome shotgun (WGS) entry which is preliminary data.</text>
</comment>
<dbReference type="Proteomes" id="UP000643405">
    <property type="component" value="Unassembled WGS sequence"/>
</dbReference>
<reference evidence="2" key="1">
    <citation type="submission" date="2020-09" db="EMBL/GenBank/DDBJ databases">
        <title>Genome seq and assembly of Tianweitania sp.</title>
        <authorList>
            <person name="Chhetri G."/>
        </authorList>
    </citation>
    <scope>NUCLEOTIDE SEQUENCE</scope>
    <source>
        <strain evidence="2">Rool2</strain>
    </source>
</reference>
<keyword evidence="1" id="KW-0472">Membrane</keyword>
<dbReference type="Pfam" id="PF13787">
    <property type="entry name" value="HXXEE"/>
    <property type="match status" value="1"/>
</dbReference>
<dbReference type="AlphaFoldDB" id="A0A8J6TZU3"/>
<feature type="transmembrane region" description="Helical" evidence="1">
    <location>
        <begin position="43"/>
        <end position="61"/>
    </location>
</feature>
<proteinExistence type="predicted"/>
<evidence type="ECO:0000313" key="2">
    <source>
        <dbReference type="EMBL" id="MBD0414791.1"/>
    </source>
</evidence>
<dbReference type="InterPro" id="IPR025671">
    <property type="entry name" value="HXXEE"/>
</dbReference>
<evidence type="ECO:0000256" key="1">
    <source>
        <dbReference type="SAM" id="Phobius"/>
    </source>
</evidence>
<feature type="transmembrane region" description="Helical" evidence="1">
    <location>
        <begin position="67"/>
        <end position="85"/>
    </location>
</feature>
<organism evidence="2 3">
    <name type="scientific">Oryzicola mucosus</name>
    <dbReference type="NCBI Taxonomy" id="2767425"/>
    <lineage>
        <taxon>Bacteria</taxon>
        <taxon>Pseudomonadati</taxon>
        <taxon>Pseudomonadota</taxon>
        <taxon>Alphaproteobacteria</taxon>
        <taxon>Hyphomicrobiales</taxon>
        <taxon>Phyllobacteriaceae</taxon>
        <taxon>Oryzicola</taxon>
    </lineage>
</organism>
<evidence type="ECO:0000313" key="3">
    <source>
        <dbReference type="Proteomes" id="UP000643405"/>
    </source>
</evidence>
<feature type="transmembrane region" description="Helical" evidence="1">
    <location>
        <begin position="97"/>
        <end position="116"/>
    </location>
</feature>
<feature type="transmembrane region" description="Helical" evidence="1">
    <location>
        <begin position="122"/>
        <end position="147"/>
    </location>
</feature>
<gene>
    <name evidence="2" type="ORF">ICI42_09010</name>
</gene>
<dbReference type="RefSeq" id="WP_188164211.1">
    <property type="nucleotide sequence ID" value="NZ_JACVVX010000002.1"/>
</dbReference>
<name>A0A8J6TZU3_9HYPH</name>
<dbReference type="EMBL" id="JACVVX010000002">
    <property type="protein sequence ID" value="MBD0414791.1"/>
    <property type="molecule type" value="Genomic_DNA"/>
</dbReference>
<keyword evidence="3" id="KW-1185">Reference proteome</keyword>